<evidence type="ECO:0000256" key="2">
    <source>
        <dbReference type="ARBA" id="ARBA00006472"/>
    </source>
</evidence>
<comment type="caution">
    <text evidence="5">The sequence shown here is derived from an EMBL/GenBank/DDBJ whole genome shotgun (WGS) entry which is preliminary data.</text>
</comment>
<evidence type="ECO:0000313" key="5">
    <source>
        <dbReference type="EMBL" id="MFC4334229.1"/>
    </source>
</evidence>
<comment type="catalytic activity">
    <reaction evidence="1 4">
        <text>(4aS,6R)-4a-hydroxy-L-erythro-5,6,7,8-tetrahydrobiopterin = (6R)-L-erythro-6,7-dihydrobiopterin + H2O</text>
        <dbReference type="Rhea" id="RHEA:11920"/>
        <dbReference type="ChEBI" id="CHEBI:15377"/>
        <dbReference type="ChEBI" id="CHEBI:15642"/>
        <dbReference type="ChEBI" id="CHEBI:43120"/>
        <dbReference type="EC" id="4.2.1.96"/>
    </reaction>
</comment>
<dbReference type="EMBL" id="JBHSDK010000003">
    <property type="protein sequence ID" value="MFC4334229.1"/>
    <property type="molecule type" value="Genomic_DNA"/>
</dbReference>
<sequence>MASEVLTEDRLKEALAGLPEWRVEDGQLRRDVEAPSFPEAIALVVKVAEKAEEANHHPDIDIRWRTVHFALVTHDSGGLTEKDTSMAASIDALARF</sequence>
<dbReference type="Proteomes" id="UP001595823">
    <property type="component" value="Unassembled WGS sequence"/>
</dbReference>
<proteinExistence type="inferred from homology"/>
<evidence type="ECO:0000313" key="6">
    <source>
        <dbReference type="Proteomes" id="UP001595823"/>
    </source>
</evidence>
<keyword evidence="3 4" id="KW-0456">Lyase</keyword>
<name>A0ABV8TTY0_9ACTN</name>
<dbReference type="CDD" id="cd00488">
    <property type="entry name" value="PCD_DCoH"/>
    <property type="match status" value="1"/>
</dbReference>
<dbReference type="Pfam" id="PF01329">
    <property type="entry name" value="Pterin_4a"/>
    <property type="match status" value="1"/>
</dbReference>
<dbReference type="PANTHER" id="PTHR12599:SF0">
    <property type="entry name" value="PTERIN-4-ALPHA-CARBINOLAMINE DEHYDRATASE"/>
    <property type="match status" value="1"/>
</dbReference>
<gene>
    <name evidence="5" type="ORF">ACFPET_03355</name>
</gene>
<dbReference type="NCBIfam" id="NF002017">
    <property type="entry name" value="PRK00823.1-2"/>
    <property type="match status" value="1"/>
</dbReference>
<protein>
    <recommendedName>
        <fullName evidence="4">Putative pterin-4-alpha-carbinolamine dehydratase</fullName>
        <shortName evidence="4">PHS</shortName>
        <ecNumber evidence="4">4.2.1.96</ecNumber>
    </recommendedName>
    <alternativeName>
        <fullName evidence="4">4-alpha-hydroxy-tetrahydropterin dehydratase</fullName>
    </alternativeName>
    <alternativeName>
        <fullName evidence="4">Pterin carbinolamine dehydratase</fullName>
        <shortName evidence="4">PCD</shortName>
    </alternativeName>
</protein>
<dbReference type="InterPro" id="IPR001533">
    <property type="entry name" value="Pterin_deHydtase"/>
</dbReference>
<dbReference type="InterPro" id="IPR036428">
    <property type="entry name" value="PCD_sf"/>
</dbReference>
<comment type="similarity">
    <text evidence="2 4">Belongs to the pterin-4-alpha-carbinolamine dehydratase family.</text>
</comment>
<dbReference type="PANTHER" id="PTHR12599">
    <property type="entry name" value="PTERIN-4-ALPHA-CARBINOLAMINE DEHYDRATASE"/>
    <property type="match status" value="1"/>
</dbReference>
<dbReference type="GO" id="GO:0008124">
    <property type="term" value="F:4-alpha-hydroxytetrahydrobiopterin dehydratase activity"/>
    <property type="evidence" value="ECO:0007669"/>
    <property type="project" value="UniProtKB-EC"/>
</dbReference>
<dbReference type="RefSeq" id="WP_380617965.1">
    <property type="nucleotide sequence ID" value="NZ_JBHSDK010000003.1"/>
</dbReference>
<dbReference type="HAMAP" id="MF_00434">
    <property type="entry name" value="Pterin_4_alpha"/>
    <property type="match status" value="1"/>
</dbReference>
<evidence type="ECO:0000256" key="4">
    <source>
        <dbReference type="HAMAP-Rule" id="MF_00434"/>
    </source>
</evidence>
<dbReference type="EC" id="4.2.1.96" evidence="4"/>
<accession>A0ABV8TTY0</accession>
<keyword evidence="6" id="KW-1185">Reference proteome</keyword>
<dbReference type="Gene3D" id="3.30.1360.20">
    <property type="entry name" value="Transcriptional coactivator/pterin dehydratase"/>
    <property type="match status" value="1"/>
</dbReference>
<organism evidence="5 6">
    <name type="scientific">Salininema proteolyticum</name>
    <dbReference type="NCBI Taxonomy" id="1607685"/>
    <lineage>
        <taxon>Bacteria</taxon>
        <taxon>Bacillati</taxon>
        <taxon>Actinomycetota</taxon>
        <taxon>Actinomycetes</taxon>
        <taxon>Glycomycetales</taxon>
        <taxon>Glycomycetaceae</taxon>
        <taxon>Salininema</taxon>
    </lineage>
</organism>
<evidence type="ECO:0000256" key="1">
    <source>
        <dbReference type="ARBA" id="ARBA00001554"/>
    </source>
</evidence>
<reference evidence="6" key="1">
    <citation type="journal article" date="2019" name="Int. J. Syst. Evol. Microbiol.">
        <title>The Global Catalogue of Microorganisms (GCM) 10K type strain sequencing project: providing services to taxonomists for standard genome sequencing and annotation.</title>
        <authorList>
            <consortium name="The Broad Institute Genomics Platform"/>
            <consortium name="The Broad Institute Genome Sequencing Center for Infectious Disease"/>
            <person name="Wu L."/>
            <person name="Ma J."/>
        </authorList>
    </citation>
    <scope>NUCLEOTIDE SEQUENCE [LARGE SCALE GENOMIC DNA]</scope>
    <source>
        <strain evidence="6">IBRC-M 10908</strain>
    </source>
</reference>
<evidence type="ECO:0000256" key="3">
    <source>
        <dbReference type="ARBA" id="ARBA00023239"/>
    </source>
</evidence>
<dbReference type="SUPFAM" id="SSF55248">
    <property type="entry name" value="PCD-like"/>
    <property type="match status" value="1"/>
</dbReference>